<protein>
    <submittedName>
        <fullName evidence="1">Uncharacterized protein</fullName>
    </submittedName>
</protein>
<sequence length="80" mass="9311">MNATVNKSSARKWQRAAYSFAKGYEKDYYDDQMVTAKTWQMAAKFFKQNPGATTYFMPPERQFGPTLVVFFSLLRSSFDN</sequence>
<reference evidence="1 2" key="1">
    <citation type="submission" date="2014-09" db="EMBL/GenBank/DDBJ databases">
        <authorList>
            <person name="Ellenberger Sabrina"/>
        </authorList>
    </citation>
    <scope>NUCLEOTIDE SEQUENCE [LARGE SCALE GENOMIC DNA]</scope>
    <source>
        <strain evidence="1 2">CBS 412.66</strain>
    </source>
</reference>
<keyword evidence="2" id="KW-1185">Reference proteome</keyword>
<dbReference type="AlphaFoldDB" id="A0A0B7NX15"/>
<dbReference type="EMBL" id="LN734259">
    <property type="protein sequence ID" value="CEP20205.1"/>
    <property type="molecule type" value="Genomic_DNA"/>
</dbReference>
<organism evidence="1 2">
    <name type="scientific">Parasitella parasitica</name>
    <dbReference type="NCBI Taxonomy" id="35722"/>
    <lineage>
        <taxon>Eukaryota</taxon>
        <taxon>Fungi</taxon>
        <taxon>Fungi incertae sedis</taxon>
        <taxon>Mucoromycota</taxon>
        <taxon>Mucoromycotina</taxon>
        <taxon>Mucoromycetes</taxon>
        <taxon>Mucorales</taxon>
        <taxon>Mucorineae</taxon>
        <taxon>Mucoraceae</taxon>
        <taxon>Parasitella</taxon>
    </lineage>
</organism>
<dbReference type="Proteomes" id="UP000054107">
    <property type="component" value="Unassembled WGS sequence"/>
</dbReference>
<proteinExistence type="predicted"/>
<name>A0A0B7NX15_9FUNG</name>
<gene>
    <name evidence="1" type="primary">PARPA_14526.1 scaffold 51261</name>
</gene>
<evidence type="ECO:0000313" key="1">
    <source>
        <dbReference type="EMBL" id="CEP20205.1"/>
    </source>
</evidence>
<accession>A0A0B7NX15</accession>
<evidence type="ECO:0000313" key="2">
    <source>
        <dbReference type="Proteomes" id="UP000054107"/>
    </source>
</evidence>